<sequence>MNSDLDPPETPTGADISTACARPALRLCSRVMKTDFIINKCDMRLSRRRGGDRRRPGRGRRRRDRPPGFGASVVGVEVWIGIGLCGKELAVTDAAWLPEAARNRLARFSASGVRTSLLPVASAVGVESVGLSPVGEVMGCIVQRIGWTRMTTFGTIASYGSALNLRPYVEALYYGYDTALARMVTEAAAMGADGVIGVRLTRTHLGQSNQEFVALGTAVRAASEHRPRQPFTAMLPGQDVAKLMHAGWVPARIALGIAVEAQYLDQRSRFQMSIMSGNTEVDAPTALITRVRHLARDTFGRHARDGQADGAIVSDIRLRTWEQENNNAVLLGAESMVLGTAVSRFHTGRRAPSSALTIMPLRPPTGRASRESRR</sequence>
<dbReference type="EMBL" id="CP023778">
    <property type="protein sequence ID" value="ATL67210.1"/>
    <property type="molecule type" value="Genomic_DNA"/>
</dbReference>
<proteinExistence type="inferred from homology"/>
<dbReference type="InterPro" id="IPR002765">
    <property type="entry name" value="UPF0145_YbjQ-like"/>
</dbReference>
<evidence type="ECO:0000256" key="1">
    <source>
        <dbReference type="ARBA" id="ARBA00010751"/>
    </source>
</evidence>
<accession>A0A291RIT3</accession>
<evidence type="ECO:0008006" key="5">
    <source>
        <dbReference type="Google" id="ProtNLM"/>
    </source>
</evidence>
<name>A0A291RIT3_9NOCA</name>
<dbReference type="PANTHER" id="PTHR34068">
    <property type="entry name" value="UPF0145 PROTEIN YBJQ"/>
    <property type="match status" value="1"/>
</dbReference>
<comment type="similarity">
    <text evidence="1">Belongs to the UPF0145 family.</text>
</comment>
<gene>
    <name evidence="3" type="ORF">CRH09_14415</name>
</gene>
<protein>
    <recommendedName>
        <fullName evidence="5">Heavy metal-binding domain-containing protein</fullName>
    </recommendedName>
</protein>
<dbReference type="PANTHER" id="PTHR34068:SF2">
    <property type="entry name" value="UPF0145 PROTEIN SCO3412"/>
    <property type="match status" value="1"/>
</dbReference>
<feature type="compositionally biased region" description="Basic residues" evidence="2">
    <location>
        <begin position="48"/>
        <end position="64"/>
    </location>
</feature>
<organism evidence="3 4">
    <name type="scientific">Nocardia terpenica</name>
    <dbReference type="NCBI Taxonomy" id="455432"/>
    <lineage>
        <taxon>Bacteria</taxon>
        <taxon>Bacillati</taxon>
        <taxon>Actinomycetota</taxon>
        <taxon>Actinomycetes</taxon>
        <taxon>Mycobacteriales</taxon>
        <taxon>Nocardiaceae</taxon>
        <taxon>Nocardia</taxon>
    </lineage>
</organism>
<dbReference type="AlphaFoldDB" id="A0A291RIT3"/>
<dbReference type="InterPro" id="IPR035439">
    <property type="entry name" value="UPF0145_dom_sf"/>
</dbReference>
<reference evidence="3 4" key="1">
    <citation type="submission" date="2017-10" db="EMBL/GenBank/DDBJ databases">
        <title>Comparative genomics between pathogenic Norcardia.</title>
        <authorList>
            <person name="Zeng L."/>
        </authorList>
    </citation>
    <scope>NUCLEOTIDE SEQUENCE [LARGE SCALE GENOMIC DNA]</scope>
    <source>
        <strain evidence="3 4">NC_YFY_NT001</strain>
    </source>
</reference>
<feature type="region of interest" description="Disordered" evidence="2">
    <location>
        <begin position="48"/>
        <end position="67"/>
    </location>
</feature>
<dbReference type="SUPFAM" id="SSF117782">
    <property type="entry name" value="YbjQ-like"/>
    <property type="match status" value="1"/>
</dbReference>
<dbReference type="Pfam" id="PF01906">
    <property type="entry name" value="YbjQ_1"/>
    <property type="match status" value="1"/>
</dbReference>
<evidence type="ECO:0000256" key="2">
    <source>
        <dbReference type="SAM" id="MobiDB-lite"/>
    </source>
</evidence>
<evidence type="ECO:0000313" key="4">
    <source>
        <dbReference type="Proteomes" id="UP000221961"/>
    </source>
</evidence>
<dbReference type="KEGG" id="ntp:CRH09_14415"/>
<dbReference type="Gene3D" id="3.30.110.70">
    <property type="entry name" value="Hypothetical protein apc22750. Chain B"/>
    <property type="match status" value="1"/>
</dbReference>
<feature type="region of interest" description="Disordered" evidence="2">
    <location>
        <begin position="353"/>
        <end position="374"/>
    </location>
</feature>
<evidence type="ECO:0000313" key="3">
    <source>
        <dbReference type="EMBL" id="ATL67210.1"/>
    </source>
</evidence>
<dbReference type="Proteomes" id="UP000221961">
    <property type="component" value="Chromosome"/>
</dbReference>